<gene>
    <name evidence="1" type="ordered locus">FRAAL4583</name>
</gene>
<dbReference type="HOGENOM" id="CLU_3153111_0_0_11"/>
<evidence type="ECO:0000313" key="1">
    <source>
        <dbReference type="EMBL" id="CAL29836.1"/>
    </source>
</evidence>
<dbReference type="RefSeq" id="WP_011605714.1">
    <property type="nucleotide sequence ID" value="NC_008278.1"/>
</dbReference>
<keyword evidence="2" id="KW-1185">Reference proteome</keyword>
<evidence type="ECO:0000313" key="2">
    <source>
        <dbReference type="Proteomes" id="UP000000657"/>
    </source>
</evidence>
<proteinExistence type="predicted"/>
<reference evidence="1 2" key="1">
    <citation type="journal article" date="2007" name="Genome Res.">
        <title>Genome characteristics of facultatively symbiotic Frankia sp. strains reflect host range and host plant biogeography.</title>
        <authorList>
            <person name="Normand P."/>
            <person name="Lapierre P."/>
            <person name="Tisa L.S."/>
            <person name="Gogarten J.P."/>
            <person name="Alloisio N."/>
            <person name="Bagnarol E."/>
            <person name="Bassi C.A."/>
            <person name="Berry A.M."/>
            <person name="Bickhart D.M."/>
            <person name="Choisne N."/>
            <person name="Couloux A."/>
            <person name="Cournoyer B."/>
            <person name="Cruveiller S."/>
            <person name="Daubin V."/>
            <person name="Demange N."/>
            <person name="Francino M.P."/>
            <person name="Goltsman E."/>
            <person name="Huang Y."/>
            <person name="Kopp O.R."/>
            <person name="Labarre L."/>
            <person name="Lapidus A."/>
            <person name="Lavire C."/>
            <person name="Marechal J."/>
            <person name="Martinez M."/>
            <person name="Mastronunzio J.E."/>
            <person name="Mullin B.C."/>
            <person name="Niemann J."/>
            <person name="Pujic P."/>
            <person name="Rawnsley T."/>
            <person name="Rouy Z."/>
            <person name="Schenowitz C."/>
            <person name="Sellstedt A."/>
            <person name="Tavares F."/>
            <person name="Tomkins J.P."/>
            <person name="Vallenet D."/>
            <person name="Valverde C."/>
            <person name="Wall L.G."/>
            <person name="Wang Y."/>
            <person name="Medigue C."/>
            <person name="Benson D.R."/>
        </authorList>
    </citation>
    <scope>NUCLEOTIDE SEQUENCE [LARGE SCALE GENOMIC DNA]</scope>
    <source>
        <strain evidence="2">DSM 45986 / CECT 9034 / ACN14a</strain>
    </source>
</reference>
<dbReference type="Proteomes" id="UP000000657">
    <property type="component" value="Chromosome"/>
</dbReference>
<accession>Q0RAL0</accession>
<organism evidence="1 2">
    <name type="scientific">Frankia alni (strain DSM 45986 / CECT 9034 / ACN14a)</name>
    <dbReference type="NCBI Taxonomy" id="326424"/>
    <lineage>
        <taxon>Bacteria</taxon>
        <taxon>Bacillati</taxon>
        <taxon>Actinomycetota</taxon>
        <taxon>Actinomycetes</taxon>
        <taxon>Frankiales</taxon>
        <taxon>Frankiaceae</taxon>
        <taxon>Frankia</taxon>
    </lineage>
</organism>
<dbReference type="EMBL" id="CT573213">
    <property type="protein sequence ID" value="CAL29836.1"/>
    <property type="molecule type" value="Genomic_DNA"/>
</dbReference>
<protein>
    <submittedName>
        <fullName evidence="1">Uncharacterized protein</fullName>
    </submittedName>
</protein>
<name>Q0RAL0_FRAAA</name>
<sequence>MLALARGSIEEIASNIFPQHTTAAEGGRAFAFLRGYQSSGSVATVDQA</sequence>
<dbReference type="AlphaFoldDB" id="Q0RAL0"/>